<dbReference type="Proteomes" id="UP001148838">
    <property type="component" value="Unassembled WGS sequence"/>
</dbReference>
<dbReference type="EMBL" id="JAJSOF020000019">
    <property type="protein sequence ID" value="KAJ4438911.1"/>
    <property type="molecule type" value="Genomic_DNA"/>
</dbReference>
<evidence type="ECO:0000259" key="3">
    <source>
        <dbReference type="Pfam" id="PF13359"/>
    </source>
</evidence>
<name>A0ABQ8SXJ9_PERAM</name>
<gene>
    <name evidence="4" type="ORF">ANN_14865</name>
</gene>
<keyword evidence="2" id="KW-0479">Metal-binding</keyword>
<accession>A0ABQ8SXJ9</accession>
<dbReference type="InterPro" id="IPR027806">
    <property type="entry name" value="HARBI1_dom"/>
</dbReference>
<comment type="caution">
    <text evidence="4">The sequence shown here is derived from an EMBL/GenBank/DDBJ whole genome shotgun (WGS) entry which is preliminary data.</text>
</comment>
<evidence type="ECO:0000256" key="2">
    <source>
        <dbReference type="ARBA" id="ARBA00022723"/>
    </source>
</evidence>
<protein>
    <recommendedName>
        <fullName evidence="3">DDE Tnp4 domain-containing protein</fullName>
    </recommendedName>
</protein>
<evidence type="ECO:0000313" key="5">
    <source>
        <dbReference type="Proteomes" id="UP001148838"/>
    </source>
</evidence>
<reference evidence="4 5" key="1">
    <citation type="journal article" date="2022" name="Allergy">
        <title>Genome assembly and annotation of Periplaneta americana reveal a comprehensive cockroach allergen profile.</title>
        <authorList>
            <person name="Wang L."/>
            <person name="Xiong Q."/>
            <person name="Saelim N."/>
            <person name="Wang L."/>
            <person name="Nong W."/>
            <person name="Wan A.T."/>
            <person name="Shi M."/>
            <person name="Liu X."/>
            <person name="Cao Q."/>
            <person name="Hui J.H.L."/>
            <person name="Sookrung N."/>
            <person name="Leung T.F."/>
            <person name="Tungtrongchitr A."/>
            <person name="Tsui S.K.W."/>
        </authorList>
    </citation>
    <scope>NUCLEOTIDE SEQUENCE [LARGE SCALE GENOMIC DNA]</scope>
    <source>
        <strain evidence="4">PWHHKU_190912</strain>
    </source>
</reference>
<proteinExistence type="predicted"/>
<comment type="cofactor">
    <cofactor evidence="1">
        <name>a divalent metal cation</name>
        <dbReference type="ChEBI" id="CHEBI:60240"/>
    </cofactor>
</comment>
<keyword evidence="5" id="KW-1185">Reference proteome</keyword>
<dbReference type="Pfam" id="PF13359">
    <property type="entry name" value="DDE_Tnp_4"/>
    <property type="match status" value="1"/>
</dbReference>
<feature type="domain" description="DDE Tnp4" evidence="3">
    <location>
        <begin position="44"/>
        <end position="125"/>
    </location>
</feature>
<evidence type="ECO:0000256" key="1">
    <source>
        <dbReference type="ARBA" id="ARBA00001968"/>
    </source>
</evidence>
<sequence>MNQLLTVLRFYATGCSQLTVGDHSDSKGRRFNNSYRRVMFENGYYGDAVLLVDSDYAATAYMMPPLENPQTPEEQFYNESQIWFRNPVERLFGVWKKRFPAPAIAFTMKLEKTFAIIVATAILHNMLRQRREDLPPDNPKMDLPAPWV</sequence>
<organism evidence="4 5">
    <name type="scientific">Periplaneta americana</name>
    <name type="common">American cockroach</name>
    <name type="synonym">Blatta americana</name>
    <dbReference type="NCBI Taxonomy" id="6978"/>
    <lineage>
        <taxon>Eukaryota</taxon>
        <taxon>Metazoa</taxon>
        <taxon>Ecdysozoa</taxon>
        <taxon>Arthropoda</taxon>
        <taxon>Hexapoda</taxon>
        <taxon>Insecta</taxon>
        <taxon>Pterygota</taxon>
        <taxon>Neoptera</taxon>
        <taxon>Polyneoptera</taxon>
        <taxon>Dictyoptera</taxon>
        <taxon>Blattodea</taxon>
        <taxon>Blattoidea</taxon>
        <taxon>Blattidae</taxon>
        <taxon>Blattinae</taxon>
        <taxon>Periplaneta</taxon>
    </lineage>
</organism>
<evidence type="ECO:0000313" key="4">
    <source>
        <dbReference type="EMBL" id="KAJ4438911.1"/>
    </source>
</evidence>